<dbReference type="AlphaFoldDB" id="A0AAE3IPV2"/>
<keyword evidence="2" id="KW-1185">Reference proteome</keyword>
<evidence type="ECO:0000313" key="1">
    <source>
        <dbReference type="EMBL" id="MCU9612380.1"/>
    </source>
</evidence>
<gene>
    <name evidence="1" type="ORF">OEV98_02235</name>
</gene>
<organism evidence="1 2">
    <name type="scientific">Perspicuibacillus lycopersici</name>
    <dbReference type="NCBI Taxonomy" id="1325689"/>
    <lineage>
        <taxon>Bacteria</taxon>
        <taxon>Bacillati</taxon>
        <taxon>Bacillota</taxon>
        <taxon>Bacilli</taxon>
        <taxon>Bacillales</taxon>
        <taxon>Bacillaceae</taxon>
        <taxon>Perspicuibacillus</taxon>
    </lineage>
</organism>
<dbReference type="EMBL" id="JAOUSF010000001">
    <property type="protein sequence ID" value="MCU9612380.1"/>
    <property type="molecule type" value="Genomic_DNA"/>
</dbReference>
<accession>A0AAE3IPV2</accession>
<evidence type="ECO:0000313" key="2">
    <source>
        <dbReference type="Proteomes" id="UP001209318"/>
    </source>
</evidence>
<name>A0AAE3IPV2_9BACI</name>
<reference evidence="1" key="1">
    <citation type="submission" date="2022-10" db="EMBL/GenBank/DDBJ databases">
        <title>Description of Fervidibacillus gen. nov. in the family Fervidibacillaceae fam. nov. with two species, Fervidibacillus albus sp. nov., and Fervidibacillus halotolerans sp. nov., isolated from tidal flat sediments.</title>
        <authorList>
            <person name="Kwon K.K."/>
            <person name="Yang S.-H."/>
        </authorList>
    </citation>
    <scope>NUCLEOTIDE SEQUENCE</scope>
    <source>
        <strain evidence="1">JCM 19140</strain>
    </source>
</reference>
<protein>
    <recommendedName>
        <fullName evidence="3">MerR family transcriptional regulator</fullName>
    </recommendedName>
</protein>
<dbReference type="Proteomes" id="UP001209318">
    <property type="component" value="Unassembled WGS sequence"/>
</dbReference>
<evidence type="ECO:0008006" key="3">
    <source>
        <dbReference type="Google" id="ProtNLM"/>
    </source>
</evidence>
<sequence length="232" mass="28129">MFWKISGFTDELKRIVGEEISSKTINKWFHSLEKEGIHYINRTEETKEKVYDELDLQIALFIKGKRKENWLLAAIFQEIKEKFPVRPFPEKLVDNLSNHVNPSIFQEKLIKELSSAFQEVAATQLEILKNNFENQIQRQLPYPKSIEEDREKKFQEMVLRKRIEYGLELEALKFWNGKPTTERLKRIGWFRKEEDIAKRDAFVREYVFTHFENRLRKELLEVEKREKDYENR</sequence>
<dbReference type="RefSeq" id="WP_263071510.1">
    <property type="nucleotide sequence ID" value="NZ_JAOUSF010000001.1"/>
</dbReference>
<comment type="caution">
    <text evidence="1">The sequence shown here is derived from an EMBL/GenBank/DDBJ whole genome shotgun (WGS) entry which is preliminary data.</text>
</comment>
<proteinExistence type="predicted"/>